<evidence type="ECO:0000313" key="2">
    <source>
        <dbReference type="Proteomes" id="UP000053825"/>
    </source>
</evidence>
<protein>
    <submittedName>
        <fullName evidence="1">Uncharacterized protein</fullName>
    </submittedName>
</protein>
<reference evidence="1 2" key="1">
    <citation type="submission" date="2015-07" db="EMBL/GenBank/DDBJ databases">
        <title>The genome of Habropoda laboriosa.</title>
        <authorList>
            <person name="Pan H."/>
            <person name="Kapheim K."/>
        </authorList>
    </citation>
    <scope>NUCLEOTIDE SEQUENCE [LARGE SCALE GENOMIC DNA]</scope>
    <source>
        <strain evidence="1">0110345459</strain>
    </source>
</reference>
<evidence type="ECO:0000313" key="1">
    <source>
        <dbReference type="EMBL" id="KOC58940.1"/>
    </source>
</evidence>
<dbReference type="EMBL" id="KQ415017">
    <property type="protein sequence ID" value="KOC58940.1"/>
    <property type="molecule type" value="Genomic_DNA"/>
</dbReference>
<sequence length="56" mass="6476">METKQTDNNTAYISHRYHSTNIHTKLTATRATNTHPRTHTKHNNNSETIFAIITQI</sequence>
<proteinExistence type="predicted"/>
<name>A0A0L7QK54_9HYME</name>
<keyword evidence="2" id="KW-1185">Reference proteome</keyword>
<dbReference type="AlphaFoldDB" id="A0A0L7QK54"/>
<accession>A0A0L7QK54</accession>
<gene>
    <name evidence="1" type="ORF">WH47_01220</name>
</gene>
<dbReference type="Proteomes" id="UP000053825">
    <property type="component" value="Unassembled WGS sequence"/>
</dbReference>
<organism evidence="1 2">
    <name type="scientific">Habropoda laboriosa</name>
    <dbReference type="NCBI Taxonomy" id="597456"/>
    <lineage>
        <taxon>Eukaryota</taxon>
        <taxon>Metazoa</taxon>
        <taxon>Ecdysozoa</taxon>
        <taxon>Arthropoda</taxon>
        <taxon>Hexapoda</taxon>
        <taxon>Insecta</taxon>
        <taxon>Pterygota</taxon>
        <taxon>Neoptera</taxon>
        <taxon>Endopterygota</taxon>
        <taxon>Hymenoptera</taxon>
        <taxon>Apocrita</taxon>
        <taxon>Aculeata</taxon>
        <taxon>Apoidea</taxon>
        <taxon>Anthophila</taxon>
        <taxon>Apidae</taxon>
        <taxon>Habropoda</taxon>
    </lineage>
</organism>